<name>A0A9J7H965_CRIGR</name>
<evidence type="ECO:0000313" key="3">
    <source>
        <dbReference type="RefSeq" id="XP_035304968.1"/>
    </source>
</evidence>
<gene>
    <name evidence="3" type="primary">Rhno1</name>
</gene>
<dbReference type="AlphaFoldDB" id="A0A9J7H965"/>
<feature type="compositionally biased region" description="Pro residues" evidence="1">
    <location>
        <begin position="62"/>
        <end position="76"/>
    </location>
</feature>
<dbReference type="RefSeq" id="XP_035304968.1">
    <property type="nucleotide sequence ID" value="XM_035449077.1"/>
</dbReference>
<evidence type="ECO:0000256" key="1">
    <source>
        <dbReference type="SAM" id="MobiDB-lite"/>
    </source>
</evidence>
<sequence length="227" mass="24067">MDPILRPEPGALQQQHSARIPPCNGGGGGGVGCVCRPRGQACSRGFPGAGRTRREDRGPRLRPSPRPSPTPPPRAPQPRQSRLRALPRPGPGPSSCTALTSHAAAAPRGAGAGPGGGSRRDVRGGTPGPGGAEARPGGWVPQRRFQLFRCLKLAPAERCGHVTERRQSAPACLRVPAPNARRPEERRPRPGGRLLCLLCRHGLQLDPDPDQEGNLHHVVTKCSSFTY</sequence>
<evidence type="ECO:0000313" key="2">
    <source>
        <dbReference type="Proteomes" id="UP001108280"/>
    </source>
</evidence>
<protein>
    <submittedName>
        <fullName evidence="3">RAD9, HUS1, RAD1-interacting nuclear orphan protein 1 isoform X2</fullName>
    </submittedName>
</protein>
<dbReference type="CTD" id="83695"/>
<reference evidence="3" key="3">
    <citation type="submission" date="2025-08" db="UniProtKB">
        <authorList>
            <consortium name="RefSeq"/>
        </authorList>
    </citation>
    <scope>IDENTIFICATION</scope>
    <source>
        <strain evidence="3">17A/GY</strain>
        <tissue evidence="3">Liver</tissue>
    </source>
</reference>
<accession>A0A9J7H965</accession>
<dbReference type="Proteomes" id="UP001108280">
    <property type="component" value="Chromosome 8"/>
</dbReference>
<reference evidence="2" key="1">
    <citation type="journal article" date="2018" name="Biotechnol. Bioeng.">
        <title>A reference genome of the Chinese hamster based on a hybrid assembly strategy.</title>
        <authorList>
            <person name="Rupp O."/>
            <person name="MacDonald M.L."/>
            <person name="Li S."/>
            <person name="Dhiman H."/>
            <person name="Polson S."/>
            <person name="Griep S."/>
            <person name="Heffner K."/>
            <person name="Hernandez I."/>
            <person name="Brinkrolf K."/>
            <person name="Jadhav V."/>
            <person name="Samoudi M."/>
            <person name="Hao H."/>
            <person name="Kingham B."/>
            <person name="Goesmann A."/>
            <person name="Betenbaugh M.J."/>
            <person name="Lewis N.E."/>
            <person name="Borth N."/>
            <person name="Lee K.H."/>
        </authorList>
    </citation>
    <scope>NUCLEOTIDE SEQUENCE [LARGE SCALE GENOMIC DNA]</scope>
    <source>
        <strain evidence="2">17A/GY</strain>
    </source>
</reference>
<feature type="compositionally biased region" description="Low complexity" evidence="1">
    <location>
        <begin position="77"/>
        <end position="87"/>
    </location>
</feature>
<proteinExistence type="predicted"/>
<reference evidence="2" key="2">
    <citation type="journal article" date="2020" name="Biotechnol. Bioeng.">
        <title>Chromosome-scale scaffolds for the Chinese hamster reference genome assembly to facilitate the study of the CHO epigenome.</title>
        <authorList>
            <person name="Hilliard W."/>
            <person name="MacDonald M."/>
            <person name="Lee K.H."/>
        </authorList>
    </citation>
    <scope>NUCLEOTIDE SEQUENCE [LARGE SCALE GENOMIC DNA]</scope>
    <source>
        <strain evidence="2">17A/GY</strain>
    </source>
</reference>
<keyword evidence="2" id="KW-1185">Reference proteome</keyword>
<feature type="region of interest" description="Disordered" evidence="1">
    <location>
        <begin position="1"/>
        <end position="139"/>
    </location>
</feature>
<dbReference type="GeneID" id="100769819"/>
<organism evidence="2 3">
    <name type="scientific">Cricetulus griseus</name>
    <name type="common">Chinese hamster</name>
    <name type="synonym">Cricetulus barabensis griseus</name>
    <dbReference type="NCBI Taxonomy" id="10029"/>
    <lineage>
        <taxon>Eukaryota</taxon>
        <taxon>Metazoa</taxon>
        <taxon>Chordata</taxon>
        <taxon>Craniata</taxon>
        <taxon>Vertebrata</taxon>
        <taxon>Euteleostomi</taxon>
        <taxon>Mammalia</taxon>
        <taxon>Eutheria</taxon>
        <taxon>Euarchontoglires</taxon>
        <taxon>Glires</taxon>
        <taxon>Rodentia</taxon>
        <taxon>Myomorpha</taxon>
        <taxon>Muroidea</taxon>
        <taxon>Cricetidae</taxon>
        <taxon>Cricetinae</taxon>
        <taxon>Cricetulus</taxon>
    </lineage>
</organism>
<dbReference type="PROSITE" id="PS51257">
    <property type="entry name" value="PROKAR_LIPOPROTEIN"/>
    <property type="match status" value="1"/>
</dbReference>